<organism evidence="2 3">
    <name type="scientific">Aquisphaera giovannonii</name>
    <dbReference type="NCBI Taxonomy" id="406548"/>
    <lineage>
        <taxon>Bacteria</taxon>
        <taxon>Pseudomonadati</taxon>
        <taxon>Planctomycetota</taxon>
        <taxon>Planctomycetia</taxon>
        <taxon>Isosphaerales</taxon>
        <taxon>Isosphaeraceae</taxon>
        <taxon>Aquisphaera</taxon>
    </lineage>
</organism>
<dbReference type="SUPFAM" id="SSF54523">
    <property type="entry name" value="Pili subunits"/>
    <property type="match status" value="1"/>
</dbReference>
<dbReference type="OrthoDB" id="258730at2"/>
<dbReference type="Pfam" id="PF07963">
    <property type="entry name" value="N_methyl"/>
    <property type="match status" value="1"/>
</dbReference>
<gene>
    <name evidence="2" type="ORF">OJF2_26900</name>
</gene>
<evidence type="ECO:0000313" key="3">
    <source>
        <dbReference type="Proteomes" id="UP000324233"/>
    </source>
</evidence>
<dbReference type="InterPro" id="IPR011453">
    <property type="entry name" value="DUF1559"/>
</dbReference>
<dbReference type="PANTHER" id="PTHR30093:SF2">
    <property type="entry name" value="TYPE II SECRETION SYSTEM PROTEIN H"/>
    <property type="match status" value="1"/>
</dbReference>
<keyword evidence="3" id="KW-1185">Reference proteome</keyword>
<proteinExistence type="predicted"/>
<feature type="domain" description="DUF1559" evidence="1">
    <location>
        <begin position="33"/>
        <end position="108"/>
    </location>
</feature>
<dbReference type="NCBIfam" id="TIGR02532">
    <property type="entry name" value="IV_pilin_GFxxxE"/>
    <property type="match status" value="1"/>
</dbReference>
<evidence type="ECO:0000313" key="2">
    <source>
        <dbReference type="EMBL" id="QEH34155.1"/>
    </source>
</evidence>
<dbReference type="Proteomes" id="UP000324233">
    <property type="component" value="Chromosome"/>
</dbReference>
<dbReference type="AlphaFoldDB" id="A0A5B9W2B5"/>
<name>A0A5B9W2B5_9BACT</name>
<dbReference type="InterPro" id="IPR012902">
    <property type="entry name" value="N_methyl_site"/>
</dbReference>
<sequence>MVTRPRPAFTLIELLVVMAVIAVLVGLLLPAVQAAREAARRMDCQSHLHQIGLGIMQYFDDWNGQFFLHHPFDADSLSQVDNAESFAEIYWEDKIMPYVNPSAADEAIARGGVRASDETIFRCMSDTSAVKPFTDPDTGQIDGITNRTSYLLNSLLTHKSVRYGRWTFPRLQNEIGTSNFACMNERDGSVMVADVNDPVAATDPRQDDYDIWLGTTTLDKWIPWDRHGTSNVLYLDGHARSVTRADAYPGMYPGGALLRVPSWYP</sequence>
<dbReference type="EMBL" id="CP042997">
    <property type="protein sequence ID" value="QEH34155.1"/>
    <property type="molecule type" value="Genomic_DNA"/>
</dbReference>
<protein>
    <recommendedName>
        <fullName evidence="1">DUF1559 domain-containing protein</fullName>
    </recommendedName>
</protein>
<dbReference type="KEGG" id="agv:OJF2_26900"/>
<reference evidence="2 3" key="1">
    <citation type="submission" date="2019-08" db="EMBL/GenBank/DDBJ databases">
        <title>Deep-cultivation of Planctomycetes and their phenomic and genomic characterization uncovers novel biology.</title>
        <authorList>
            <person name="Wiegand S."/>
            <person name="Jogler M."/>
            <person name="Boedeker C."/>
            <person name="Pinto D."/>
            <person name="Vollmers J."/>
            <person name="Rivas-Marin E."/>
            <person name="Kohn T."/>
            <person name="Peeters S.H."/>
            <person name="Heuer A."/>
            <person name="Rast P."/>
            <person name="Oberbeckmann S."/>
            <person name="Bunk B."/>
            <person name="Jeske O."/>
            <person name="Meyerdierks A."/>
            <person name="Storesund J.E."/>
            <person name="Kallscheuer N."/>
            <person name="Luecker S."/>
            <person name="Lage O.M."/>
            <person name="Pohl T."/>
            <person name="Merkel B.J."/>
            <person name="Hornburger P."/>
            <person name="Mueller R.-W."/>
            <person name="Bruemmer F."/>
            <person name="Labrenz M."/>
            <person name="Spormann A.M."/>
            <person name="Op den Camp H."/>
            <person name="Overmann J."/>
            <person name="Amann R."/>
            <person name="Jetten M.S.M."/>
            <person name="Mascher T."/>
            <person name="Medema M.H."/>
            <person name="Devos D.P."/>
            <person name="Kaster A.-K."/>
            <person name="Ovreas L."/>
            <person name="Rohde M."/>
            <person name="Galperin M.Y."/>
            <person name="Jogler C."/>
        </authorList>
    </citation>
    <scope>NUCLEOTIDE SEQUENCE [LARGE SCALE GENOMIC DNA]</scope>
    <source>
        <strain evidence="2 3">OJF2</strain>
    </source>
</reference>
<evidence type="ECO:0000259" key="1">
    <source>
        <dbReference type="Pfam" id="PF07596"/>
    </source>
</evidence>
<dbReference type="Gene3D" id="3.30.700.10">
    <property type="entry name" value="Glycoprotein, Type 4 Pilin"/>
    <property type="match status" value="1"/>
</dbReference>
<dbReference type="Pfam" id="PF07596">
    <property type="entry name" value="SBP_bac_10"/>
    <property type="match status" value="1"/>
</dbReference>
<accession>A0A5B9W2B5</accession>
<dbReference type="RefSeq" id="WP_148594118.1">
    <property type="nucleotide sequence ID" value="NZ_CP042997.1"/>
</dbReference>
<dbReference type="PANTHER" id="PTHR30093">
    <property type="entry name" value="GENERAL SECRETION PATHWAY PROTEIN G"/>
    <property type="match status" value="1"/>
</dbReference>
<dbReference type="InterPro" id="IPR045584">
    <property type="entry name" value="Pilin-like"/>
</dbReference>